<feature type="compositionally biased region" description="Basic and acidic residues" evidence="1">
    <location>
        <begin position="271"/>
        <end position="285"/>
    </location>
</feature>
<dbReference type="AlphaFoldDB" id="A0A5C5FYD6"/>
<name>A0A5C5FYD6_9BASI</name>
<evidence type="ECO:0000256" key="1">
    <source>
        <dbReference type="SAM" id="MobiDB-lite"/>
    </source>
</evidence>
<feature type="compositionally biased region" description="Low complexity" evidence="1">
    <location>
        <begin position="31"/>
        <end position="81"/>
    </location>
</feature>
<accession>A0A5C5FYD6</accession>
<proteinExistence type="predicted"/>
<protein>
    <submittedName>
        <fullName evidence="2">Uncharacterized protein</fullName>
    </submittedName>
</protein>
<feature type="compositionally biased region" description="Low complexity" evidence="1">
    <location>
        <begin position="296"/>
        <end position="305"/>
    </location>
</feature>
<evidence type="ECO:0000313" key="3">
    <source>
        <dbReference type="Proteomes" id="UP000311382"/>
    </source>
</evidence>
<feature type="compositionally biased region" description="Basic residues" evidence="1">
    <location>
        <begin position="82"/>
        <end position="94"/>
    </location>
</feature>
<feature type="region of interest" description="Disordered" evidence="1">
    <location>
        <begin position="1"/>
        <end position="129"/>
    </location>
</feature>
<gene>
    <name evidence="2" type="ORF">DMC30DRAFT_179720</name>
</gene>
<keyword evidence="3" id="KW-1185">Reference proteome</keyword>
<organism evidence="2 3">
    <name type="scientific">Rhodotorula diobovata</name>
    <dbReference type="NCBI Taxonomy" id="5288"/>
    <lineage>
        <taxon>Eukaryota</taxon>
        <taxon>Fungi</taxon>
        <taxon>Dikarya</taxon>
        <taxon>Basidiomycota</taxon>
        <taxon>Pucciniomycotina</taxon>
        <taxon>Microbotryomycetes</taxon>
        <taxon>Sporidiobolales</taxon>
        <taxon>Sporidiobolaceae</taxon>
        <taxon>Rhodotorula</taxon>
    </lineage>
</organism>
<comment type="caution">
    <text evidence="2">The sequence shown here is derived from an EMBL/GenBank/DDBJ whole genome shotgun (WGS) entry which is preliminary data.</text>
</comment>
<reference evidence="2 3" key="1">
    <citation type="submission" date="2019-03" db="EMBL/GenBank/DDBJ databases">
        <title>Rhodosporidium diobovatum UCD-FST 08-225 genome sequencing, assembly, and annotation.</title>
        <authorList>
            <person name="Fakankun I.U."/>
            <person name="Fristensky B."/>
            <person name="Levin D.B."/>
        </authorList>
    </citation>
    <scope>NUCLEOTIDE SEQUENCE [LARGE SCALE GENOMIC DNA]</scope>
    <source>
        <strain evidence="2 3">UCD-FST 08-225</strain>
    </source>
</reference>
<dbReference type="EMBL" id="SOZI01000035">
    <property type="protein sequence ID" value="TNY21897.1"/>
    <property type="molecule type" value="Genomic_DNA"/>
</dbReference>
<evidence type="ECO:0000313" key="2">
    <source>
        <dbReference type="EMBL" id="TNY21897.1"/>
    </source>
</evidence>
<dbReference type="Proteomes" id="UP000311382">
    <property type="component" value="Unassembled WGS sequence"/>
</dbReference>
<feature type="region of interest" description="Disordered" evidence="1">
    <location>
        <begin position="212"/>
        <end position="308"/>
    </location>
</feature>
<sequence length="357" mass="39097">MVRSPLLTARLGQSKDPPPRHLHPRRRLAWPSPAQGSRRSAPSPSSPRNSLLLWRPLARLPHSSQRSSSSSTAATTAATTSTRRRRGTSRRRASGGRTSREGQASPRMRPRCPRVRGGNSLLTPASPGASVARSRCLATKFLIDARPLSPRQQGAPPAYVPSAKSACLRPLSRRAQKYHTQCSEGPRPCAMCVRRHRAHLCVDAPPKSITENAQEGRVPASRKPRPSLSRTPLEAAAWHASRPTSSTSPYHRRPSPFSAQRIGRLSADSNLGRRSERTASPDSRYRHSPRLDPNTLSSASSSSLAGPVRRSNVRAALDSLRHRWSGGHSDLRAASCSRPAMQDSHPAWAYDEQHSYV</sequence>